<feature type="transmembrane region" description="Helical" evidence="2">
    <location>
        <begin position="78"/>
        <end position="100"/>
    </location>
</feature>
<feature type="region of interest" description="Disordered" evidence="1">
    <location>
        <begin position="243"/>
        <end position="281"/>
    </location>
</feature>
<feature type="transmembrane region" description="Helical" evidence="2">
    <location>
        <begin position="206"/>
        <end position="224"/>
    </location>
</feature>
<dbReference type="PANTHER" id="PTHR42736:SF1">
    <property type="entry name" value="PROTEIN-GLUTAMINE GAMMA-GLUTAMYLTRANSFERASE"/>
    <property type="match status" value="1"/>
</dbReference>
<dbReference type="Gene3D" id="3.10.620.30">
    <property type="match status" value="1"/>
</dbReference>
<evidence type="ECO:0000259" key="3">
    <source>
        <dbReference type="SMART" id="SM00460"/>
    </source>
</evidence>
<comment type="caution">
    <text evidence="4">The sequence shown here is derived from an EMBL/GenBank/DDBJ whole genome shotgun (WGS) entry which is preliminary data.</text>
</comment>
<evidence type="ECO:0000313" key="4">
    <source>
        <dbReference type="EMBL" id="MDJ1182286.1"/>
    </source>
</evidence>
<dbReference type="InterPro" id="IPR002931">
    <property type="entry name" value="Transglutaminase-like"/>
</dbReference>
<feature type="transmembrane region" description="Helical" evidence="2">
    <location>
        <begin position="616"/>
        <end position="636"/>
    </location>
</feature>
<accession>A0ABT7BUX9</accession>
<proteinExistence type="predicted"/>
<dbReference type="PANTHER" id="PTHR42736">
    <property type="entry name" value="PROTEIN-GLUTAMINE GAMMA-GLUTAMYLTRANSFERASE"/>
    <property type="match status" value="1"/>
</dbReference>
<feature type="domain" description="Transglutaminase-like" evidence="3">
    <location>
        <begin position="509"/>
        <end position="580"/>
    </location>
</feature>
<dbReference type="Pfam" id="PF01841">
    <property type="entry name" value="Transglut_core"/>
    <property type="match status" value="1"/>
</dbReference>
<sequence length="774" mass="87249">MANSSQRPGLSQLQAYFNRFPKPVAEESMLLRILVQCLVSVGIMATDVAAGTQMSIWAVPLGFVGAGWSWYRRNDRNVVTKFGIAIGMLVALFAFFGNLFTQLNDTRLVLAELLVHLQVLHSFDLPRRKDLGYSTIIGLILIGVSATLSQTFAFSPLLFLFLVVSLPALVLDYRSRLGLAPLSFGRNGRSPSSRTPFAPELSPRKLGFTLLVIVGLGLALFAAFPRVPGYQLRNFPVSAPPEMQQEEQTFQGLPGAITNPNEDGDEDGEGTGSGEASDRGAGQMDETLYYGFNRRMNQNLRGQLIPEVVLRVRSQSEGFWRVLAFDRYTGQGWELGDEETQILERPSWSYRFYIPRIPSLARSREIVQTYTVVSELPNLVPALAQPKALYFPAQEIAMDKHGAMRSPLNLRVGLTFTAISQVPYRDRSLLREASTDYPKNIRDLYLQIPPEISDRIRQKTEEALATSPTAIETPYEKALYLAQYLKQRYTLQAELPFFEADRDLVEEFLFNYEGGYPDHFSTALTIMLRAIGIPARLAVGFGPGEFNPFTGLYVVRNTDAFALTEVYFPQYGWFTFDPIPGHPLIPPSISDYQSFSVLRQFWNWVAGWLPSPVKNAFAALGAFIMTLVIGSLVRLWQLVSSGWAGFFIGSIICIIGIFILWLLFRRWQQWRRQRWLAKLSPMERVYQEFLSILREAGYPKHAAQTPQEYVRTLPDDYLSEMGTSIHDIVRAYVEWRYGGVAVNSVADLKSKLAALKQHSRKRQLNTISIGSTKS</sequence>
<dbReference type="RefSeq" id="WP_283756938.1">
    <property type="nucleotide sequence ID" value="NZ_JAQOSQ010000002.1"/>
</dbReference>
<dbReference type="EMBL" id="JAQOSQ010000002">
    <property type="protein sequence ID" value="MDJ1182286.1"/>
    <property type="molecule type" value="Genomic_DNA"/>
</dbReference>
<feature type="transmembrane region" description="Helical" evidence="2">
    <location>
        <begin position="131"/>
        <end position="148"/>
    </location>
</feature>
<evidence type="ECO:0000256" key="2">
    <source>
        <dbReference type="SAM" id="Phobius"/>
    </source>
</evidence>
<gene>
    <name evidence="4" type="ORF">PMH09_03685</name>
</gene>
<keyword evidence="2" id="KW-0812">Transmembrane</keyword>
<keyword evidence="5" id="KW-1185">Reference proteome</keyword>
<dbReference type="InterPro" id="IPR052901">
    <property type="entry name" value="Bact_TGase-like"/>
</dbReference>
<feature type="transmembrane region" description="Helical" evidence="2">
    <location>
        <begin position="54"/>
        <end position="71"/>
    </location>
</feature>
<keyword evidence="2" id="KW-0472">Membrane</keyword>
<evidence type="ECO:0000313" key="5">
    <source>
        <dbReference type="Proteomes" id="UP001232992"/>
    </source>
</evidence>
<dbReference type="InterPro" id="IPR038765">
    <property type="entry name" value="Papain-like_cys_pep_sf"/>
</dbReference>
<reference evidence="4 5" key="1">
    <citation type="submission" date="2023-01" db="EMBL/GenBank/DDBJ databases">
        <title>Novel diversity within Roseofilum (Cyanobacteria; Desertifilaceae) from marine benthic mats with descriptions of four novel species.</title>
        <authorList>
            <person name="Wang Y."/>
            <person name="Berthold D.E."/>
            <person name="Hu J."/>
            <person name="Lefler F.W."/>
            <person name="Laughinghouse H.D. IV."/>
        </authorList>
    </citation>
    <scope>NUCLEOTIDE SEQUENCE [LARGE SCALE GENOMIC DNA]</scope>
    <source>
        <strain evidence="4 5">BLCC-M143</strain>
    </source>
</reference>
<dbReference type="InterPro" id="IPR025403">
    <property type="entry name" value="TgpA-like_C"/>
</dbReference>
<organism evidence="4 5">
    <name type="scientific">Roseofilum casamattae BLCC-M143</name>
    <dbReference type="NCBI Taxonomy" id="3022442"/>
    <lineage>
        <taxon>Bacteria</taxon>
        <taxon>Bacillati</taxon>
        <taxon>Cyanobacteriota</taxon>
        <taxon>Cyanophyceae</taxon>
        <taxon>Desertifilales</taxon>
        <taxon>Desertifilaceae</taxon>
        <taxon>Roseofilum</taxon>
        <taxon>Roseofilum casamattae</taxon>
    </lineage>
</organism>
<evidence type="ECO:0000256" key="1">
    <source>
        <dbReference type="SAM" id="MobiDB-lite"/>
    </source>
</evidence>
<feature type="transmembrane region" description="Helical" evidence="2">
    <location>
        <begin position="642"/>
        <end position="664"/>
    </location>
</feature>
<dbReference type="Pfam" id="PF11992">
    <property type="entry name" value="TgpA_N"/>
    <property type="match status" value="1"/>
</dbReference>
<dbReference type="SMART" id="SM00460">
    <property type="entry name" value="TGc"/>
    <property type="match status" value="1"/>
</dbReference>
<name>A0ABT7BUX9_9CYAN</name>
<keyword evidence="2" id="KW-1133">Transmembrane helix</keyword>
<dbReference type="InterPro" id="IPR021878">
    <property type="entry name" value="TgpA_N"/>
</dbReference>
<dbReference type="Proteomes" id="UP001232992">
    <property type="component" value="Unassembled WGS sequence"/>
</dbReference>
<protein>
    <submittedName>
        <fullName evidence="4">DUF3488 and DUF4129 domain-containing transglutaminase family protein</fullName>
    </submittedName>
</protein>
<dbReference type="SUPFAM" id="SSF54001">
    <property type="entry name" value="Cysteine proteinases"/>
    <property type="match status" value="1"/>
</dbReference>
<feature type="transmembrane region" description="Helical" evidence="2">
    <location>
        <begin position="153"/>
        <end position="171"/>
    </location>
</feature>
<dbReference type="Pfam" id="PF13559">
    <property type="entry name" value="DUF4129"/>
    <property type="match status" value="1"/>
</dbReference>